<dbReference type="AlphaFoldDB" id="A0A842GC09"/>
<gene>
    <name evidence="2" type="ORF">HCC36_16030</name>
</gene>
<accession>A0A842GC09</accession>
<comment type="caution">
    <text evidence="2">The sequence shown here is derived from an EMBL/GenBank/DDBJ whole genome shotgun (WGS) entry which is preliminary data.</text>
</comment>
<feature type="transmembrane region" description="Helical" evidence="1">
    <location>
        <begin position="26"/>
        <end position="44"/>
    </location>
</feature>
<name>A0A842GC09_9LIST</name>
<evidence type="ECO:0000256" key="1">
    <source>
        <dbReference type="SAM" id="Phobius"/>
    </source>
</evidence>
<proteinExistence type="predicted"/>
<keyword evidence="1" id="KW-0812">Transmembrane</keyword>
<protein>
    <submittedName>
        <fullName evidence="2">Uncharacterized protein</fullName>
    </submittedName>
</protein>
<keyword evidence="1" id="KW-1133">Transmembrane helix</keyword>
<feature type="transmembrane region" description="Helical" evidence="1">
    <location>
        <begin position="51"/>
        <end position="69"/>
    </location>
</feature>
<organism evidence="2 3">
    <name type="scientific">Listeria booriae</name>
    <dbReference type="NCBI Taxonomy" id="1552123"/>
    <lineage>
        <taxon>Bacteria</taxon>
        <taxon>Bacillati</taxon>
        <taxon>Bacillota</taxon>
        <taxon>Bacilli</taxon>
        <taxon>Bacillales</taxon>
        <taxon>Listeriaceae</taxon>
        <taxon>Listeria</taxon>
    </lineage>
</organism>
<sequence length="82" mass="8980">MIDLMSGLVVGAPLTFTELTTTGQKVAIAIIWLIIFFVVIKFAAKLNLIKVLSTFAIGGVISFLISNYTKVEGWISWIMGML</sequence>
<dbReference type="Proteomes" id="UP000543005">
    <property type="component" value="Unassembled WGS sequence"/>
</dbReference>
<dbReference type="RefSeq" id="WP_185630060.1">
    <property type="nucleotide sequence ID" value="NZ_JAARZT010000043.1"/>
</dbReference>
<keyword evidence="1" id="KW-0472">Membrane</keyword>
<reference evidence="2 3" key="1">
    <citation type="submission" date="2020-03" db="EMBL/GenBank/DDBJ databases">
        <title>Soil Listeria distribution.</title>
        <authorList>
            <person name="Liao J."/>
            <person name="Wiedmann M."/>
        </authorList>
    </citation>
    <scope>NUCLEOTIDE SEQUENCE [LARGE SCALE GENOMIC DNA]</scope>
    <source>
        <strain evidence="2 3">FSL L7-0051</strain>
    </source>
</reference>
<evidence type="ECO:0000313" key="3">
    <source>
        <dbReference type="Proteomes" id="UP000543005"/>
    </source>
</evidence>
<evidence type="ECO:0000313" key="2">
    <source>
        <dbReference type="EMBL" id="MBC2294732.1"/>
    </source>
</evidence>
<dbReference type="EMBL" id="JAARZT010000043">
    <property type="protein sequence ID" value="MBC2294732.1"/>
    <property type="molecule type" value="Genomic_DNA"/>
</dbReference>